<proteinExistence type="predicted"/>
<comment type="caution">
    <text evidence="1">The sequence shown here is derived from an EMBL/GenBank/DDBJ whole genome shotgun (WGS) entry which is preliminary data.</text>
</comment>
<reference evidence="1 2" key="1">
    <citation type="journal article" date="2018" name="PLoS Pathog.">
        <title>Evolution of structural diversity of trichothecenes, a family of toxins produced by plant pathogenic and entomopathogenic fungi.</title>
        <authorList>
            <person name="Proctor R.H."/>
            <person name="McCormick S.P."/>
            <person name="Kim H.S."/>
            <person name="Cardoza R.E."/>
            <person name="Stanley A.M."/>
            <person name="Lindo L."/>
            <person name="Kelly A."/>
            <person name="Brown D.W."/>
            <person name="Lee T."/>
            <person name="Vaughan M.M."/>
            <person name="Alexander N.J."/>
            <person name="Busman M."/>
            <person name="Gutierrez S."/>
        </authorList>
    </citation>
    <scope>NUCLEOTIDE SEQUENCE [LARGE SCALE GENOMIC DNA]</scope>
    <source>
        <strain evidence="1 2">NRRL 20695</strain>
    </source>
</reference>
<name>A0A395T903_9HYPO</name>
<dbReference type="EMBL" id="PXOG01000014">
    <property type="protein sequence ID" value="RGP81141.1"/>
    <property type="molecule type" value="Genomic_DNA"/>
</dbReference>
<evidence type="ECO:0000313" key="1">
    <source>
        <dbReference type="EMBL" id="RGP81141.1"/>
    </source>
</evidence>
<keyword evidence="2" id="KW-1185">Reference proteome</keyword>
<organism evidence="1 2">
    <name type="scientific">Fusarium longipes</name>
    <dbReference type="NCBI Taxonomy" id="694270"/>
    <lineage>
        <taxon>Eukaryota</taxon>
        <taxon>Fungi</taxon>
        <taxon>Dikarya</taxon>
        <taxon>Ascomycota</taxon>
        <taxon>Pezizomycotina</taxon>
        <taxon>Sordariomycetes</taxon>
        <taxon>Hypocreomycetidae</taxon>
        <taxon>Hypocreales</taxon>
        <taxon>Nectriaceae</taxon>
        <taxon>Fusarium</taxon>
    </lineage>
</organism>
<gene>
    <name evidence="1" type="ORF">FLONG3_678</name>
</gene>
<dbReference type="AlphaFoldDB" id="A0A395T903"/>
<dbReference type="OrthoDB" id="5102462at2759"/>
<accession>A0A395T903</accession>
<sequence length="197" mass="22515">MQSNASVKLYDLNSILSLASNEVRGIYESFYKAFRRPMKEVGLTDIFMLITRDKAKAIGKEVALKLMSNENENGADFSFTIHETPSSSSQVFFQAKVAKRKGDNVFCDFLYESKKTNHGVTVLEYQNLLLAGYAKSKKADAYYIVYDYETVWWVNAFALAKWFDEGGFKDPSDDQICIEAFNNLARRSFFEAMQDSK</sequence>
<protein>
    <submittedName>
        <fullName evidence="1">Uncharacterized protein</fullName>
    </submittedName>
</protein>
<evidence type="ECO:0000313" key="2">
    <source>
        <dbReference type="Proteomes" id="UP000266234"/>
    </source>
</evidence>
<dbReference type="Proteomes" id="UP000266234">
    <property type="component" value="Unassembled WGS sequence"/>
</dbReference>